<sequence>MNSAINNTDADYRHLQQVQSFYDPALRILDELFKRNQNNLRVRNQDVNNAAVRKTDLAEQLVRRCRINDWMASEVVASLVKSGTVEAFGGYVKPKAGEV</sequence>
<gene>
    <name evidence="1" type="ORF">FHY67_06065</name>
</gene>
<dbReference type="AlphaFoldDB" id="A0A8H2K2D9"/>
<name>A0A8H2K2D9_ACIRA</name>
<dbReference type="RefSeq" id="WP_139880623.1">
    <property type="nucleotide sequence ID" value="NZ_VFBM01000003.1"/>
</dbReference>
<protein>
    <submittedName>
        <fullName evidence="1">Uncharacterized protein</fullName>
    </submittedName>
</protein>
<proteinExistence type="predicted"/>
<dbReference type="Proteomes" id="UP000314285">
    <property type="component" value="Unassembled WGS sequence"/>
</dbReference>
<evidence type="ECO:0000313" key="1">
    <source>
        <dbReference type="EMBL" id="TNX93122.1"/>
    </source>
</evidence>
<evidence type="ECO:0000313" key="2">
    <source>
        <dbReference type="Proteomes" id="UP000314285"/>
    </source>
</evidence>
<comment type="caution">
    <text evidence="1">The sequence shown here is derived from an EMBL/GenBank/DDBJ whole genome shotgun (WGS) entry which is preliminary data.</text>
</comment>
<organism evidence="1 2">
    <name type="scientific">Acinetobacter radioresistens</name>
    <dbReference type="NCBI Taxonomy" id="40216"/>
    <lineage>
        <taxon>Bacteria</taxon>
        <taxon>Pseudomonadati</taxon>
        <taxon>Pseudomonadota</taxon>
        <taxon>Gammaproteobacteria</taxon>
        <taxon>Moraxellales</taxon>
        <taxon>Moraxellaceae</taxon>
        <taxon>Acinetobacter</taxon>
    </lineage>
</organism>
<accession>A0A8H2K2D9</accession>
<reference evidence="1 2" key="1">
    <citation type="submission" date="2019-06" db="EMBL/GenBank/DDBJ databases">
        <title>Genome of Acinetobacter radioresistens APH1, a phenol degrading strain.</title>
        <authorList>
            <person name="Liu Y."/>
        </authorList>
    </citation>
    <scope>NUCLEOTIDE SEQUENCE [LARGE SCALE GENOMIC DNA]</scope>
    <source>
        <strain evidence="1 2">APH1</strain>
    </source>
</reference>
<dbReference type="EMBL" id="VFBM01000003">
    <property type="protein sequence ID" value="TNX93122.1"/>
    <property type="molecule type" value="Genomic_DNA"/>
</dbReference>